<comment type="subcellular location">
    <subcellularLocation>
        <location evidence="2">Membrane</location>
    </subcellularLocation>
    <subcellularLocation>
        <location evidence="8">Microsome membrane</location>
        <topology evidence="8">Single-pass membrane protein</topology>
    </subcellularLocation>
    <subcellularLocation>
        <location evidence="8">Endoplasmic reticulum membrane</location>
        <topology evidence="8">Single-pass membrane protein</topology>
    </subcellularLocation>
</comment>
<gene>
    <name evidence="11" type="primary">LOC106808618</name>
</gene>
<keyword evidence="5 8" id="KW-0274">FAD</keyword>
<dbReference type="Pfam" id="PF01565">
    <property type="entry name" value="FAD_binding_4"/>
    <property type="match status" value="1"/>
</dbReference>
<dbReference type="RefSeq" id="XP_014666894.1">
    <property type="nucleotide sequence ID" value="XM_014811408.1"/>
</dbReference>
<comment type="catalytic activity">
    <reaction evidence="8">
        <text>L-gulono-1,4-lactone + O2 = L-ascorbate + H2O2 + H(+)</text>
        <dbReference type="Rhea" id="RHEA:32363"/>
        <dbReference type="ChEBI" id="CHEBI:15378"/>
        <dbReference type="ChEBI" id="CHEBI:15379"/>
        <dbReference type="ChEBI" id="CHEBI:16240"/>
        <dbReference type="ChEBI" id="CHEBI:17587"/>
        <dbReference type="ChEBI" id="CHEBI:38290"/>
        <dbReference type="EC" id="1.1.3.8"/>
    </reaction>
</comment>
<evidence type="ECO:0000256" key="8">
    <source>
        <dbReference type="RuleBase" id="RU367158"/>
    </source>
</evidence>
<reference evidence="11" key="1">
    <citation type="submission" date="2025-08" db="UniProtKB">
        <authorList>
            <consortium name="RefSeq"/>
        </authorList>
    </citation>
    <scope>IDENTIFICATION</scope>
</reference>
<evidence type="ECO:0000256" key="3">
    <source>
        <dbReference type="ARBA" id="ARBA00005466"/>
    </source>
</evidence>
<dbReference type="PIRSF" id="PIRSF000136">
    <property type="entry name" value="LGO_GLO"/>
    <property type="match status" value="1"/>
</dbReference>
<evidence type="ECO:0000256" key="5">
    <source>
        <dbReference type="ARBA" id="ARBA00022827"/>
    </source>
</evidence>
<keyword evidence="6 8" id="KW-0560">Oxidoreductase</keyword>
<dbReference type="InterPro" id="IPR030654">
    <property type="entry name" value="Sugar_lactone_oxidase"/>
</dbReference>
<dbReference type="InterPro" id="IPR010031">
    <property type="entry name" value="FAD_lactone_oxidase-like"/>
</dbReference>
<dbReference type="InterPro" id="IPR016171">
    <property type="entry name" value="Vanillyl_alc_oxidase_C-sub2"/>
</dbReference>
<dbReference type="InterPro" id="IPR016169">
    <property type="entry name" value="FAD-bd_PCMH_sub2"/>
</dbReference>
<keyword evidence="8" id="KW-0256">Endoplasmic reticulum</keyword>
<evidence type="ECO:0000313" key="10">
    <source>
        <dbReference type="Proteomes" id="UP000695022"/>
    </source>
</evidence>
<protein>
    <recommendedName>
        <fullName evidence="8">L-gulonolactone oxidase</fullName>
        <shortName evidence="8">LGO</shortName>
        <ecNumber evidence="8">1.1.3.8</ecNumber>
    </recommendedName>
</protein>
<evidence type="ECO:0000256" key="4">
    <source>
        <dbReference type="ARBA" id="ARBA00022630"/>
    </source>
</evidence>
<evidence type="ECO:0000256" key="7">
    <source>
        <dbReference type="ARBA" id="ARBA00023136"/>
    </source>
</evidence>
<keyword evidence="8" id="KW-0492">Microsome</keyword>
<dbReference type="NCBIfam" id="TIGR01679">
    <property type="entry name" value="bact_FAD_ox"/>
    <property type="match status" value="1"/>
</dbReference>
<dbReference type="Gene3D" id="3.30.465.10">
    <property type="match status" value="1"/>
</dbReference>
<dbReference type="PANTHER" id="PTHR43762:SF8">
    <property type="entry name" value="L-GULONOLACTONE OXIDASE"/>
    <property type="match status" value="1"/>
</dbReference>
<comment type="cofactor">
    <cofactor evidence="1 8">
        <name>FAD</name>
        <dbReference type="ChEBI" id="CHEBI:57692"/>
    </cofactor>
</comment>
<dbReference type="GeneID" id="106808618"/>
<keyword evidence="8" id="KW-0060">Ascorbate biosynthesis</keyword>
<feature type="domain" description="FAD-binding PCMH-type" evidence="9">
    <location>
        <begin position="18"/>
        <end position="188"/>
    </location>
</feature>
<dbReference type="SUPFAM" id="SSF56176">
    <property type="entry name" value="FAD-binding/transporter-associated domain-like"/>
    <property type="match status" value="1"/>
</dbReference>
<dbReference type="InterPro" id="IPR036318">
    <property type="entry name" value="FAD-bd_PCMH-like_sf"/>
</dbReference>
<dbReference type="InterPro" id="IPR016166">
    <property type="entry name" value="FAD-bd_PCMH"/>
</dbReference>
<comment type="pathway">
    <text evidence="8">Cofactor biosynthesis; L-ascorbate biosynthesis via UDP-alpha-D-glucuronate pathway; L-ascorbate from UDP-alpha-D-glucuronate: step 4/4.</text>
</comment>
<dbReference type="Proteomes" id="UP000695022">
    <property type="component" value="Unplaced"/>
</dbReference>
<organism evidence="10 11">
    <name type="scientific">Priapulus caudatus</name>
    <name type="common">Priapulid worm</name>
    <dbReference type="NCBI Taxonomy" id="37621"/>
    <lineage>
        <taxon>Eukaryota</taxon>
        <taxon>Metazoa</taxon>
        <taxon>Ecdysozoa</taxon>
        <taxon>Scalidophora</taxon>
        <taxon>Priapulida</taxon>
        <taxon>Priapulimorpha</taxon>
        <taxon>Priapulimorphida</taxon>
        <taxon>Priapulidae</taxon>
        <taxon>Priapulus</taxon>
    </lineage>
</organism>
<comment type="function">
    <text evidence="8">Oxidizes L-gulono-1,4-lactone to hydrogen peroxide and L-xylo-hexulonolactone which spontaneously isomerizes to L-ascorbate.</text>
</comment>
<dbReference type="Gene3D" id="1.10.45.10">
    <property type="entry name" value="Vanillyl-alcohol Oxidase, Chain A, domain 4"/>
    <property type="match status" value="1"/>
</dbReference>
<dbReference type="Gene3D" id="3.30.70.2520">
    <property type="match status" value="1"/>
</dbReference>
<dbReference type="Gene3D" id="3.30.43.10">
    <property type="entry name" value="Uridine Diphospho-n-acetylenolpyruvylglucosamine Reductase, domain 2"/>
    <property type="match status" value="1"/>
</dbReference>
<proteinExistence type="inferred from homology"/>
<dbReference type="Pfam" id="PF04030">
    <property type="entry name" value="ALO"/>
    <property type="match status" value="1"/>
</dbReference>
<accession>A0ABM1E3X3</accession>
<name>A0ABM1E3X3_PRICU</name>
<evidence type="ECO:0000256" key="6">
    <source>
        <dbReference type="ARBA" id="ARBA00023002"/>
    </source>
</evidence>
<dbReference type="InterPro" id="IPR006094">
    <property type="entry name" value="Oxid_FAD_bind_N"/>
</dbReference>
<dbReference type="PROSITE" id="PS51387">
    <property type="entry name" value="FAD_PCMH"/>
    <property type="match status" value="1"/>
</dbReference>
<dbReference type="NCBIfam" id="TIGR01678">
    <property type="entry name" value="FAD_lactone_ox"/>
    <property type="match status" value="1"/>
</dbReference>
<evidence type="ECO:0000256" key="2">
    <source>
        <dbReference type="ARBA" id="ARBA00004370"/>
    </source>
</evidence>
<keyword evidence="4 8" id="KW-0285">Flavoprotein</keyword>
<evidence type="ECO:0000256" key="1">
    <source>
        <dbReference type="ARBA" id="ARBA00001974"/>
    </source>
</evidence>
<dbReference type="InterPro" id="IPR007173">
    <property type="entry name" value="ALO_C"/>
</dbReference>
<dbReference type="PANTHER" id="PTHR43762">
    <property type="entry name" value="L-GULONOLACTONE OXIDASE"/>
    <property type="match status" value="1"/>
</dbReference>
<dbReference type="InterPro" id="IPR016167">
    <property type="entry name" value="FAD-bd_PCMH_sub1"/>
</dbReference>
<comment type="similarity">
    <text evidence="3 8">Belongs to the oxygen-dependent FAD-linked oxidoreductase family.</text>
</comment>
<keyword evidence="10" id="KW-1185">Reference proteome</keyword>
<keyword evidence="7" id="KW-0472">Membrane</keyword>
<evidence type="ECO:0000259" key="9">
    <source>
        <dbReference type="PROSITE" id="PS51387"/>
    </source>
</evidence>
<sequence length="444" mass="50963">MAEWGIKGYLFENWAQTYKCIPELYFTPKTKEDVIQILEQARAGGKTVRAVGGARSPSDICCTDGYMIDMQRMDSVIDVCAEKCQITVEGGVMLTKLNRILEENGMAISVLGAISDITLAGAMATGTHGSGAQYGVLASYVVKLELLTASGEVMTLSREKDEDMFRAAAVSLGALGIILTVTLQCEKAFKLCKTSFTTTMDDVLENLEVHVRSSEHFRFMWIPYTGHVIATHANRTDKKIAVHSSWFWETLVGYHMLEFMLWISTYFTSMVPYIARFMYNILWRHGGEMVDTSYKVFNFNCLFKQYVNEWSIPRSQAVLVLLELQEWILAQEHRLQVHFPIEVRFVKADDLLLSPCSEIDSCYINIIMFRPYGRDTPHQEYWDKYESIMKRAGGRPHWAKAHRETASDLRKMYPHFEQFCNIRSSLDPHGLFLNNYLKRILEYK</sequence>
<evidence type="ECO:0000313" key="11">
    <source>
        <dbReference type="RefSeq" id="XP_014666894.1"/>
    </source>
</evidence>
<dbReference type="EC" id="1.1.3.8" evidence="8"/>